<comment type="caution">
    <text evidence="3">The sequence shown here is derived from an EMBL/GenBank/DDBJ whole genome shotgun (WGS) entry which is preliminary data.</text>
</comment>
<dbReference type="SMART" id="SM00028">
    <property type="entry name" value="TPR"/>
    <property type="match status" value="3"/>
</dbReference>
<dbReference type="eggNOG" id="COG0457">
    <property type="taxonomic scope" value="Bacteria"/>
</dbReference>
<dbReference type="eggNOG" id="COG0463">
    <property type="taxonomic scope" value="Bacteria"/>
</dbReference>
<organism evidence="3 4">
    <name type="scientific">Eubacterium plexicaudatum ASF492</name>
    <dbReference type="NCBI Taxonomy" id="1235802"/>
    <lineage>
        <taxon>Bacteria</taxon>
        <taxon>Bacillati</taxon>
        <taxon>Bacillota</taxon>
        <taxon>Clostridia</taxon>
        <taxon>Eubacteriales</taxon>
        <taxon>Eubacteriaceae</taxon>
        <taxon>Eubacterium</taxon>
    </lineage>
</organism>
<sequence length="347" mass="40414">MLSVCIITKNEKENLERCLKQLSGYGFEIVVADTGSDDGTVQMAQQYTNAVYEFEWCGDFAKAKNYAVSMAKNNTVLVIDSDEYMRTPDLDKLKQQIAEHPTAVGRIEIINQIRQDHEIRESREYVNRLFDRRYYHYEGRIHEQLVANDGSEYPVYYTVIIIDHSGYLLSEQERSAKAQRNIRLLENVLEEDGPDPYILYQLGKSYYMIHAYEDACDFFARALSYDLDPELEYVIDMVECYGYALLNSGKADQALALEGIYEQFGRSADFQFLMGFIYMNNERFDRAIEEFLKASEHKESRMKGVNGYLAFYNAGVIYECTGNKEKARELYRKCGDYEPAKKRMREI</sequence>
<keyword evidence="1" id="KW-0802">TPR repeat</keyword>
<dbReference type="SUPFAM" id="SSF48452">
    <property type="entry name" value="TPR-like"/>
    <property type="match status" value="1"/>
</dbReference>
<gene>
    <name evidence="3" type="ORF">C823_01175</name>
</gene>
<dbReference type="STRING" id="1235802.C823_01175"/>
<dbReference type="Gene3D" id="3.90.550.10">
    <property type="entry name" value="Spore Coat Polysaccharide Biosynthesis Protein SpsA, Chain A"/>
    <property type="match status" value="1"/>
</dbReference>
<feature type="repeat" description="TPR" evidence="1">
    <location>
        <begin position="196"/>
        <end position="229"/>
    </location>
</feature>
<dbReference type="SUPFAM" id="SSF53448">
    <property type="entry name" value="Nucleotide-diphospho-sugar transferases"/>
    <property type="match status" value="1"/>
</dbReference>
<feature type="repeat" description="TPR" evidence="1">
    <location>
        <begin position="268"/>
        <end position="301"/>
    </location>
</feature>
<dbReference type="HOGENOM" id="CLU_023736_3_0_9"/>
<dbReference type="InterPro" id="IPR029044">
    <property type="entry name" value="Nucleotide-diphossugar_trans"/>
</dbReference>
<keyword evidence="4" id="KW-1185">Reference proteome</keyword>
<dbReference type="Proteomes" id="UP000012589">
    <property type="component" value="Unassembled WGS sequence"/>
</dbReference>
<dbReference type="PANTHER" id="PTHR43630:SF2">
    <property type="entry name" value="GLYCOSYLTRANSFERASE"/>
    <property type="match status" value="1"/>
</dbReference>
<dbReference type="Pfam" id="PF00535">
    <property type="entry name" value="Glycos_transf_2"/>
    <property type="match status" value="1"/>
</dbReference>
<evidence type="ECO:0000313" key="3">
    <source>
        <dbReference type="EMBL" id="EMZ33894.1"/>
    </source>
</evidence>
<dbReference type="AlphaFoldDB" id="N2BAW5"/>
<dbReference type="PANTHER" id="PTHR43630">
    <property type="entry name" value="POLY-BETA-1,6-N-ACETYL-D-GLUCOSAMINE SYNTHASE"/>
    <property type="match status" value="1"/>
</dbReference>
<dbReference type="PROSITE" id="PS50005">
    <property type="entry name" value="TPR"/>
    <property type="match status" value="3"/>
</dbReference>
<proteinExistence type="predicted"/>
<accession>N2BAW5</accession>
<dbReference type="InterPro" id="IPR001173">
    <property type="entry name" value="Glyco_trans_2-like"/>
</dbReference>
<feature type="domain" description="Glycosyltransferase 2-like" evidence="2">
    <location>
        <begin position="3"/>
        <end position="121"/>
    </location>
</feature>
<name>N2BAW5_9FIRM</name>
<dbReference type="EMBL" id="AQFT01000038">
    <property type="protein sequence ID" value="EMZ33894.1"/>
    <property type="molecule type" value="Genomic_DNA"/>
</dbReference>
<protein>
    <recommendedName>
        <fullName evidence="2">Glycosyltransferase 2-like domain-containing protein</fullName>
    </recommendedName>
</protein>
<reference evidence="3 4" key="1">
    <citation type="journal article" date="2014" name="Genome Announc.">
        <title>Draft genome sequences of the altered schaedler flora, a defined bacterial community from gnotobiotic mice.</title>
        <authorList>
            <person name="Wannemuehler M.J."/>
            <person name="Overstreet A.M."/>
            <person name="Ward D.V."/>
            <person name="Phillips G.J."/>
        </authorList>
    </citation>
    <scope>NUCLEOTIDE SEQUENCE [LARGE SCALE GENOMIC DNA]</scope>
    <source>
        <strain evidence="3 4">ASF492</strain>
    </source>
</reference>
<evidence type="ECO:0000259" key="2">
    <source>
        <dbReference type="Pfam" id="PF00535"/>
    </source>
</evidence>
<evidence type="ECO:0000256" key="1">
    <source>
        <dbReference type="PROSITE-ProRule" id="PRU00339"/>
    </source>
</evidence>
<feature type="repeat" description="TPR" evidence="1">
    <location>
        <begin position="308"/>
        <end position="341"/>
    </location>
</feature>
<dbReference type="PATRIC" id="fig|1235802.3.peg.1258"/>
<dbReference type="Gene3D" id="1.25.40.10">
    <property type="entry name" value="Tetratricopeptide repeat domain"/>
    <property type="match status" value="2"/>
</dbReference>
<evidence type="ECO:0000313" key="4">
    <source>
        <dbReference type="Proteomes" id="UP000012589"/>
    </source>
</evidence>
<dbReference type="InterPro" id="IPR011990">
    <property type="entry name" value="TPR-like_helical_dom_sf"/>
</dbReference>
<dbReference type="InterPro" id="IPR019734">
    <property type="entry name" value="TPR_rpt"/>
</dbReference>
<dbReference type="CDD" id="cd02511">
    <property type="entry name" value="Beta4Glucosyltransferase"/>
    <property type="match status" value="1"/>
</dbReference>